<reference evidence="2 3" key="1">
    <citation type="submission" date="2019-03" db="EMBL/GenBank/DDBJ databases">
        <title>Genomic Encyclopedia of Type Strains, Phase IV (KMG-IV): sequencing the most valuable type-strain genomes for metagenomic binning, comparative biology and taxonomic classification.</title>
        <authorList>
            <person name="Goeker M."/>
        </authorList>
    </citation>
    <scope>NUCLEOTIDE SEQUENCE [LARGE SCALE GENOMIC DNA]</scope>
    <source>
        <strain evidence="2 3">DSM 13575</strain>
    </source>
</reference>
<feature type="region of interest" description="Disordered" evidence="1">
    <location>
        <begin position="1"/>
        <end position="29"/>
    </location>
</feature>
<evidence type="ECO:0000313" key="3">
    <source>
        <dbReference type="Proteomes" id="UP000294817"/>
    </source>
</evidence>
<evidence type="ECO:0000313" key="2">
    <source>
        <dbReference type="EMBL" id="TDX17520.1"/>
    </source>
</evidence>
<protein>
    <submittedName>
        <fullName evidence="2">Uncharacterized protein</fullName>
    </submittedName>
</protein>
<name>A0A4R8EXP7_9BACT</name>
<proteinExistence type="predicted"/>
<feature type="non-terminal residue" evidence="2">
    <location>
        <position position="57"/>
    </location>
</feature>
<dbReference type="EMBL" id="SODZ01000001">
    <property type="protein sequence ID" value="TDX17520.1"/>
    <property type="molecule type" value="Genomic_DNA"/>
</dbReference>
<sequence>MVDEVLDKRGKKRYRSSLNKKQKNKKRERSDIISNKIIAQILGIDKGFKLKDRKDLK</sequence>
<keyword evidence="3" id="KW-1185">Reference proteome</keyword>
<dbReference type="AlphaFoldDB" id="A0A4R8EXP7"/>
<comment type="caution">
    <text evidence="2">The sequence shown here is derived from an EMBL/GenBank/DDBJ whole genome shotgun (WGS) entry which is preliminary data.</text>
</comment>
<feature type="compositionally biased region" description="Basic residues" evidence="1">
    <location>
        <begin position="9"/>
        <end position="27"/>
    </location>
</feature>
<accession>A0A4R8EXP7</accession>
<organism evidence="2 3">
    <name type="scientific">Petrotoga sibirica</name>
    <dbReference type="NCBI Taxonomy" id="156202"/>
    <lineage>
        <taxon>Bacteria</taxon>
        <taxon>Thermotogati</taxon>
        <taxon>Thermotogota</taxon>
        <taxon>Thermotogae</taxon>
        <taxon>Petrotogales</taxon>
        <taxon>Petrotogaceae</taxon>
        <taxon>Petrotoga</taxon>
    </lineage>
</organism>
<evidence type="ECO:0000256" key="1">
    <source>
        <dbReference type="SAM" id="MobiDB-lite"/>
    </source>
</evidence>
<gene>
    <name evidence="2" type="ORF">C8D74_101240</name>
</gene>
<dbReference type="Proteomes" id="UP000294817">
    <property type="component" value="Unassembled WGS sequence"/>
</dbReference>